<dbReference type="PANTHER" id="PTHR10938:SF0">
    <property type="entry name" value="TRANSLATION INITIATION FACTOR IF-3, MITOCHONDRIAL"/>
    <property type="match status" value="1"/>
</dbReference>
<evidence type="ECO:0000313" key="6">
    <source>
        <dbReference type="EMBL" id="KKN97065.1"/>
    </source>
</evidence>
<dbReference type="InterPro" id="IPR036787">
    <property type="entry name" value="T_IF-3_N_sf"/>
</dbReference>
<dbReference type="Pfam" id="PF05198">
    <property type="entry name" value="IF3_N"/>
    <property type="match status" value="1"/>
</dbReference>
<comment type="caution">
    <text evidence="6">The sequence shown here is derived from an EMBL/GenBank/DDBJ whole genome shotgun (WGS) entry which is preliminary data.</text>
</comment>
<dbReference type="InterPro" id="IPR036788">
    <property type="entry name" value="T_IF-3_C_sf"/>
</dbReference>
<dbReference type="AlphaFoldDB" id="A0A0F9UVJ0"/>
<dbReference type="SUPFAM" id="SSF54364">
    <property type="entry name" value="Translation initiation factor IF3, N-terminal domain"/>
    <property type="match status" value="1"/>
</dbReference>
<proteinExistence type="inferred from homology"/>
<evidence type="ECO:0000256" key="1">
    <source>
        <dbReference type="ARBA" id="ARBA00005439"/>
    </source>
</evidence>
<evidence type="ECO:0000259" key="4">
    <source>
        <dbReference type="Pfam" id="PF00707"/>
    </source>
</evidence>
<dbReference type="GO" id="GO:0043022">
    <property type="term" value="F:ribosome binding"/>
    <property type="evidence" value="ECO:0007669"/>
    <property type="project" value="TreeGrafter"/>
</dbReference>
<comment type="similarity">
    <text evidence="1">Belongs to the IF-3 family.</text>
</comment>
<dbReference type="PANTHER" id="PTHR10938">
    <property type="entry name" value="TRANSLATION INITIATION FACTOR IF-3"/>
    <property type="match status" value="1"/>
</dbReference>
<dbReference type="GO" id="GO:0032790">
    <property type="term" value="P:ribosome disassembly"/>
    <property type="evidence" value="ECO:0007669"/>
    <property type="project" value="TreeGrafter"/>
</dbReference>
<evidence type="ECO:0000256" key="2">
    <source>
        <dbReference type="ARBA" id="ARBA00022540"/>
    </source>
</evidence>
<evidence type="ECO:0008006" key="7">
    <source>
        <dbReference type="Google" id="ProtNLM"/>
    </source>
</evidence>
<dbReference type="InterPro" id="IPR019814">
    <property type="entry name" value="Translation_initiation_fac_3_N"/>
</dbReference>
<dbReference type="GO" id="GO:0005829">
    <property type="term" value="C:cytosol"/>
    <property type="evidence" value="ECO:0007669"/>
    <property type="project" value="TreeGrafter"/>
</dbReference>
<dbReference type="SUPFAM" id="SSF55200">
    <property type="entry name" value="Translation initiation factor IF3, C-terminal domain"/>
    <property type="match status" value="1"/>
</dbReference>
<evidence type="ECO:0000256" key="3">
    <source>
        <dbReference type="ARBA" id="ARBA00022917"/>
    </source>
</evidence>
<dbReference type="InterPro" id="IPR001288">
    <property type="entry name" value="Translation_initiation_fac_3"/>
</dbReference>
<dbReference type="EMBL" id="LAZR01000060">
    <property type="protein sequence ID" value="KKN97065.1"/>
    <property type="molecule type" value="Genomic_DNA"/>
</dbReference>
<sequence>MSFEAFLSSVALCEGGDGGGLQIIYLFKKLLINNQIRSPRVRVIDEAGKQLGIIPLQEALQIAKGRNLDLMQVTERVEPPVCKLMDYGKYIYSEQKKARKEAQKQKSGQLKQIRISLGISPHDLEVKTIQAKKFLKRGDKVRIEMRLRGRERSFGQLAREKMSKFTEILKGSVAIKIERELKKEPRGLTMIISKE</sequence>
<dbReference type="InterPro" id="IPR019815">
    <property type="entry name" value="Translation_initiation_fac_3_C"/>
</dbReference>
<reference evidence="6" key="1">
    <citation type="journal article" date="2015" name="Nature">
        <title>Complex archaea that bridge the gap between prokaryotes and eukaryotes.</title>
        <authorList>
            <person name="Spang A."/>
            <person name="Saw J.H."/>
            <person name="Jorgensen S.L."/>
            <person name="Zaremba-Niedzwiedzka K."/>
            <person name="Martijn J."/>
            <person name="Lind A.E."/>
            <person name="van Eijk R."/>
            <person name="Schleper C."/>
            <person name="Guy L."/>
            <person name="Ettema T.J."/>
        </authorList>
    </citation>
    <scope>NUCLEOTIDE SEQUENCE</scope>
</reference>
<dbReference type="GO" id="GO:0016020">
    <property type="term" value="C:membrane"/>
    <property type="evidence" value="ECO:0007669"/>
    <property type="project" value="TreeGrafter"/>
</dbReference>
<evidence type="ECO:0000259" key="5">
    <source>
        <dbReference type="Pfam" id="PF05198"/>
    </source>
</evidence>
<name>A0A0F9UVJ0_9ZZZZ</name>
<keyword evidence="3" id="KW-0648">Protein biosynthesis</keyword>
<dbReference type="Pfam" id="PF00707">
    <property type="entry name" value="IF3_C"/>
    <property type="match status" value="1"/>
</dbReference>
<dbReference type="GO" id="GO:0003743">
    <property type="term" value="F:translation initiation factor activity"/>
    <property type="evidence" value="ECO:0007669"/>
    <property type="project" value="UniProtKB-KW"/>
</dbReference>
<accession>A0A0F9UVJ0</accession>
<dbReference type="NCBIfam" id="TIGR00168">
    <property type="entry name" value="infC"/>
    <property type="match status" value="1"/>
</dbReference>
<dbReference type="Gene3D" id="3.10.20.80">
    <property type="entry name" value="Translation initiation factor 3 (IF-3), N-terminal domain"/>
    <property type="match status" value="1"/>
</dbReference>
<keyword evidence="2" id="KW-0396">Initiation factor</keyword>
<feature type="domain" description="Translation initiation factor 3 N-terminal" evidence="5">
    <location>
        <begin position="32"/>
        <end position="100"/>
    </location>
</feature>
<gene>
    <name evidence="6" type="ORF">LCGC14_0160220</name>
</gene>
<organism evidence="6">
    <name type="scientific">marine sediment metagenome</name>
    <dbReference type="NCBI Taxonomy" id="412755"/>
    <lineage>
        <taxon>unclassified sequences</taxon>
        <taxon>metagenomes</taxon>
        <taxon>ecological metagenomes</taxon>
    </lineage>
</organism>
<protein>
    <recommendedName>
        <fullName evidence="7">Translation initiation factor 3 N-terminal domain-containing protein</fullName>
    </recommendedName>
</protein>
<feature type="domain" description="Translation initiation factor 3 C-terminal" evidence="4">
    <location>
        <begin position="109"/>
        <end position="194"/>
    </location>
</feature>
<dbReference type="Gene3D" id="3.30.110.10">
    <property type="entry name" value="Translation initiation factor 3 (IF-3), C-terminal domain"/>
    <property type="match status" value="1"/>
</dbReference>